<keyword evidence="4" id="KW-1185">Reference proteome</keyword>
<dbReference type="InterPro" id="IPR001789">
    <property type="entry name" value="Sig_transdc_resp-reg_receiver"/>
</dbReference>
<evidence type="ECO:0000259" key="2">
    <source>
        <dbReference type="PROSITE" id="PS50110"/>
    </source>
</evidence>
<dbReference type="EMBL" id="JBHULU010000001">
    <property type="protein sequence ID" value="MFD2512371.1"/>
    <property type="molecule type" value="Genomic_DNA"/>
</dbReference>
<dbReference type="Pfam" id="PF00072">
    <property type="entry name" value="Response_reg"/>
    <property type="match status" value="1"/>
</dbReference>
<dbReference type="InterPro" id="IPR011006">
    <property type="entry name" value="CheY-like_superfamily"/>
</dbReference>
<organism evidence="3 4">
    <name type="scientific">Pontibacter locisalis</name>
    <dbReference type="NCBI Taxonomy" id="1719035"/>
    <lineage>
        <taxon>Bacteria</taxon>
        <taxon>Pseudomonadati</taxon>
        <taxon>Bacteroidota</taxon>
        <taxon>Cytophagia</taxon>
        <taxon>Cytophagales</taxon>
        <taxon>Hymenobacteraceae</taxon>
        <taxon>Pontibacter</taxon>
    </lineage>
</organism>
<evidence type="ECO:0000256" key="1">
    <source>
        <dbReference type="PROSITE-ProRule" id="PRU00169"/>
    </source>
</evidence>
<dbReference type="RefSeq" id="WP_377502335.1">
    <property type="nucleotide sequence ID" value="NZ_JBHULU010000001.1"/>
</dbReference>
<protein>
    <submittedName>
        <fullName evidence="3">Response regulator</fullName>
    </submittedName>
</protein>
<dbReference type="SMART" id="SM00448">
    <property type="entry name" value="REC"/>
    <property type="match status" value="1"/>
</dbReference>
<dbReference type="InterPro" id="IPR052893">
    <property type="entry name" value="TCS_response_regulator"/>
</dbReference>
<dbReference type="CDD" id="cd00156">
    <property type="entry name" value="REC"/>
    <property type="match status" value="1"/>
</dbReference>
<dbReference type="Proteomes" id="UP001597544">
    <property type="component" value="Unassembled WGS sequence"/>
</dbReference>
<feature type="modified residue" description="4-aspartylphosphate" evidence="1">
    <location>
        <position position="63"/>
    </location>
</feature>
<dbReference type="PANTHER" id="PTHR44520">
    <property type="entry name" value="RESPONSE REGULATOR RCP1-RELATED"/>
    <property type="match status" value="1"/>
</dbReference>
<evidence type="ECO:0000313" key="4">
    <source>
        <dbReference type="Proteomes" id="UP001597544"/>
    </source>
</evidence>
<comment type="caution">
    <text evidence="3">The sequence shown here is derived from an EMBL/GenBank/DDBJ whole genome shotgun (WGS) entry which is preliminary data.</text>
</comment>
<dbReference type="Gene3D" id="3.40.50.2300">
    <property type="match status" value="1"/>
</dbReference>
<keyword evidence="1" id="KW-0597">Phosphoprotein</keyword>
<gene>
    <name evidence="3" type="ORF">ACFSRY_00715</name>
</gene>
<evidence type="ECO:0000313" key="3">
    <source>
        <dbReference type="EMBL" id="MFD2512371.1"/>
    </source>
</evidence>
<dbReference type="PROSITE" id="PS50110">
    <property type="entry name" value="RESPONSE_REGULATORY"/>
    <property type="match status" value="1"/>
</dbReference>
<proteinExistence type="predicted"/>
<dbReference type="PANTHER" id="PTHR44520:SF2">
    <property type="entry name" value="RESPONSE REGULATOR RCP1"/>
    <property type="match status" value="1"/>
</dbReference>
<feature type="domain" description="Response regulatory" evidence="2">
    <location>
        <begin position="4"/>
        <end position="132"/>
    </location>
</feature>
<sequence>MYNKVHIIDDDEISIFLTETILDVENFSKEFKGFLSAQDALEELVLTLETKQYQNLPDLLFLDLNMPFMSGWDLLDALSPYEQDLQNKCRIFILTSSVDAVELKRAEQYKLVAGFLQKPLEEDALEKIRKMV</sequence>
<accession>A0ABW5IFG8</accession>
<reference evidence="4" key="1">
    <citation type="journal article" date="2019" name="Int. J. Syst. Evol. Microbiol.">
        <title>The Global Catalogue of Microorganisms (GCM) 10K type strain sequencing project: providing services to taxonomists for standard genome sequencing and annotation.</title>
        <authorList>
            <consortium name="The Broad Institute Genomics Platform"/>
            <consortium name="The Broad Institute Genome Sequencing Center for Infectious Disease"/>
            <person name="Wu L."/>
            <person name="Ma J."/>
        </authorList>
    </citation>
    <scope>NUCLEOTIDE SEQUENCE [LARGE SCALE GENOMIC DNA]</scope>
    <source>
        <strain evidence="4">KCTC 42498</strain>
    </source>
</reference>
<dbReference type="SUPFAM" id="SSF52172">
    <property type="entry name" value="CheY-like"/>
    <property type="match status" value="1"/>
</dbReference>
<name>A0ABW5IFG8_9BACT</name>